<comment type="caution">
    <text evidence="5">The sequence shown here is derived from an EMBL/GenBank/DDBJ whole genome shotgun (WGS) entry which is preliminary data.</text>
</comment>
<proteinExistence type="inferred from homology"/>
<evidence type="ECO:0000313" key="5">
    <source>
        <dbReference type="EMBL" id="TMQ73273.1"/>
    </source>
</evidence>
<name>A0A538UBI4_UNCEI</name>
<gene>
    <name evidence="5" type="ORF">E6K81_05140</name>
</gene>
<dbReference type="InterPro" id="IPR001453">
    <property type="entry name" value="MoaB/Mog_dom"/>
</dbReference>
<evidence type="ECO:0000259" key="4">
    <source>
        <dbReference type="SMART" id="SM00852"/>
    </source>
</evidence>
<dbReference type="SUPFAM" id="SSF53218">
    <property type="entry name" value="Molybdenum cofactor biosynthesis proteins"/>
    <property type="match status" value="1"/>
</dbReference>
<evidence type="ECO:0000256" key="1">
    <source>
        <dbReference type="ARBA" id="ARBA00015262"/>
    </source>
</evidence>
<dbReference type="InterPro" id="IPR036425">
    <property type="entry name" value="MoaB/Mog-like_dom_sf"/>
</dbReference>
<dbReference type="PANTHER" id="PTHR43232:SF2">
    <property type="entry name" value="MOLYBDENUM COFACTOR BIOSYNTHESIS PROTEIN B"/>
    <property type="match status" value="1"/>
</dbReference>
<evidence type="ECO:0000313" key="6">
    <source>
        <dbReference type="Proteomes" id="UP000319771"/>
    </source>
</evidence>
<comment type="similarity">
    <text evidence="2">Belongs to the MoaB/Mog family.</text>
</comment>
<accession>A0A538UBI4</accession>
<feature type="domain" description="MoaB/Mog" evidence="4">
    <location>
        <begin position="31"/>
        <end position="175"/>
    </location>
</feature>
<sequence>MGAGASARPPRAAARVRHPHAGPGSRAVRCAILTVSDTRGRDDDPGGDLLQRRLEQGGHTVVWRRWSRDDAPAIRRAVRSALARPEVDAVLVTGGTGIAPRDVTPEAVAPLVERWLPGFGEALRGLSWGSVGSAAWLSRAAAGVARGRLLVILPGSPDAVRLAADRLLVPELAHAARLLGRFGRGG</sequence>
<dbReference type="Gene3D" id="3.40.980.10">
    <property type="entry name" value="MoaB/Mog-like domain"/>
    <property type="match status" value="1"/>
</dbReference>
<dbReference type="GO" id="GO:0005829">
    <property type="term" value="C:cytosol"/>
    <property type="evidence" value="ECO:0007669"/>
    <property type="project" value="TreeGrafter"/>
</dbReference>
<feature type="compositionally biased region" description="Low complexity" evidence="3">
    <location>
        <begin position="1"/>
        <end position="13"/>
    </location>
</feature>
<dbReference type="InterPro" id="IPR012245">
    <property type="entry name" value="MoaB"/>
</dbReference>
<evidence type="ECO:0000256" key="2">
    <source>
        <dbReference type="PIRNR" id="PIRNR006443"/>
    </source>
</evidence>
<dbReference type="Proteomes" id="UP000319771">
    <property type="component" value="Unassembled WGS sequence"/>
</dbReference>
<dbReference type="PANTHER" id="PTHR43232">
    <property type="entry name" value="MOLYBDENUM COFACTOR BIOSYNTHESIS PROTEIN B"/>
    <property type="match status" value="1"/>
</dbReference>
<reference evidence="5 6" key="1">
    <citation type="journal article" date="2019" name="Nat. Microbiol.">
        <title>Mediterranean grassland soil C-N compound turnover is dependent on rainfall and depth, and is mediated by genomically divergent microorganisms.</title>
        <authorList>
            <person name="Diamond S."/>
            <person name="Andeer P.F."/>
            <person name="Li Z."/>
            <person name="Crits-Christoph A."/>
            <person name="Burstein D."/>
            <person name="Anantharaman K."/>
            <person name="Lane K.R."/>
            <person name="Thomas B.C."/>
            <person name="Pan C."/>
            <person name="Northen T.R."/>
            <person name="Banfield J.F."/>
        </authorList>
    </citation>
    <scope>NUCLEOTIDE SEQUENCE [LARGE SCALE GENOMIC DNA]</scope>
    <source>
        <strain evidence="5">WS_11</strain>
    </source>
</reference>
<dbReference type="GO" id="GO:0006777">
    <property type="term" value="P:Mo-molybdopterin cofactor biosynthetic process"/>
    <property type="evidence" value="ECO:0007669"/>
    <property type="project" value="UniProtKB-UniRule"/>
</dbReference>
<protein>
    <recommendedName>
        <fullName evidence="1 2">Molybdenum cofactor biosynthesis protein B</fullName>
    </recommendedName>
</protein>
<dbReference type="CDD" id="cd00886">
    <property type="entry name" value="MogA_MoaB"/>
    <property type="match status" value="1"/>
</dbReference>
<dbReference type="NCBIfam" id="TIGR00177">
    <property type="entry name" value="molyb_syn"/>
    <property type="match status" value="1"/>
</dbReference>
<dbReference type="SMART" id="SM00852">
    <property type="entry name" value="MoCF_biosynth"/>
    <property type="match status" value="1"/>
</dbReference>
<dbReference type="AlphaFoldDB" id="A0A538UBI4"/>
<dbReference type="EMBL" id="VBPB01000076">
    <property type="protein sequence ID" value="TMQ73273.1"/>
    <property type="molecule type" value="Genomic_DNA"/>
</dbReference>
<dbReference type="Pfam" id="PF00994">
    <property type="entry name" value="MoCF_biosynth"/>
    <property type="match status" value="1"/>
</dbReference>
<comment type="pathway">
    <text evidence="2">Cofactor biosynthesis; molybdopterin biosynthesis.</text>
</comment>
<comment type="function">
    <text evidence="2">May be involved in the biosynthesis of molybdopterin.</text>
</comment>
<dbReference type="UniPathway" id="UPA00344"/>
<organism evidence="5 6">
    <name type="scientific">Eiseniibacteriota bacterium</name>
    <dbReference type="NCBI Taxonomy" id="2212470"/>
    <lineage>
        <taxon>Bacteria</taxon>
        <taxon>Candidatus Eiseniibacteriota</taxon>
    </lineage>
</organism>
<feature type="region of interest" description="Disordered" evidence="3">
    <location>
        <begin position="1"/>
        <end position="24"/>
    </location>
</feature>
<evidence type="ECO:0000256" key="3">
    <source>
        <dbReference type="SAM" id="MobiDB-lite"/>
    </source>
</evidence>
<dbReference type="PIRSF" id="PIRSF006443">
    <property type="entry name" value="MoaB"/>
    <property type="match status" value="1"/>
</dbReference>
<keyword evidence="2" id="KW-0501">Molybdenum cofactor biosynthesis</keyword>